<dbReference type="AlphaFoldDB" id="A0A2P9HFK9"/>
<accession>A0A2P9HFK9</accession>
<reference evidence="2" key="1">
    <citation type="submission" date="2017-12" db="EMBL/GenBank/DDBJ databases">
        <authorList>
            <person name="Diaz M."/>
        </authorList>
    </citation>
    <scope>NUCLEOTIDE SEQUENCE [LARGE SCALE GENOMIC DNA]</scope>
    <source>
        <strain evidence="2">FI11154</strain>
    </source>
</reference>
<evidence type="ECO:0000313" key="2">
    <source>
        <dbReference type="Proteomes" id="UP000246073"/>
    </source>
</evidence>
<name>A0A2P9HFK9_9HYPH</name>
<protein>
    <submittedName>
        <fullName evidence="1">Uncharacterized protein</fullName>
    </submittedName>
</protein>
<dbReference type="EMBL" id="OOFM01000004">
    <property type="protein sequence ID" value="SPL62872.1"/>
    <property type="molecule type" value="Genomic_DNA"/>
</dbReference>
<evidence type="ECO:0000313" key="1">
    <source>
        <dbReference type="EMBL" id="SPL62872.1"/>
    </source>
</evidence>
<gene>
    <name evidence="1" type="ORF">OHAE_2804</name>
</gene>
<sequence length="62" mass="7257">MADYHCAINPNRFQVRFKKKHQTAFASGARPSSDERVFLKILKDIEIYEEVQTLFILRESVA</sequence>
<proteinExistence type="predicted"/>
<organism evidence="1 2">
    <name type="scientific">Ochrobactrum soli</name>
    <dbReference type="NCBI Taxonomy" id="2448455"/>
    <lineage>
        <taxon>Bacteria</taxon>
        <taxon>Pseudomonadati</taxon>
        <taxon>Pseudomonadota</taxon>
        <taxon>Alphaproteobacteria</taxon>
        <taxon>Hyphomicrobiales</taxon>
        <taxon>Brucellaceae</taxon>
        <taxon>Brucella/Ochrobactrum group</taxon>
        <taxon>Ochrobactrum</taxon>
    </lineage>
</organism>
<dbReference type="Proteomes" id="UP000246073">
    <property type="component" value="Unassembled WGS sequence"/>
</dbReference>